<dbReference type="InterPro" id="IPR027417">
    <property type="entry name" value="P-loop_NTPase"/>
</dbReference>
<dbReference type="Proteomes" id="UP001330434">
    <property type="component" value="Chromosome"/>
</dbReference>
<dbReference type="Gene3D" id="3.30.300.130">
    <property type="entry name" value="Fe-S cluster assembly (FSCA)"/>
    <property type="match status" value="1"/>
</dbReference>
<evidence type="ECO:0000256" key="2">
    <source>
        <dbReference type="ARBA" id="ARBA00022741"/>
    </source>
</evidence>
<protein>
    <recommendedName>
        <fullName evidence="6">Iron-sulfur cluster carrier protein</fullName>
    </recommendedName>
</protein>
<dbReference type="SUPFAM" id="SSF52540">
    <property type="entry name" value="P-loop containing nucleoside triphosphate hydrolases"/>
    <property type="match status" value="1"/>
</dbReference>
<keyword evidence="1 6" id="KW-0479">Metal-binding</keyword>
<reference evidence="8 9" key="1">
    <citation type="journal article" date="2024" name="Environ. Microbiol.">
        <title>Novel evolutionary insights on the interactions of the Holosporales (Alphaproteobacteria) with eukaryotic hosts from comparative genomics.</title>
        <authorList>
            <person name="Giovannini M."/>
            <person name="Petroni G."/>
            <person name="Castelli M."/>
        </authorList>
    </citation>
    <scope>NUCLEOTIDE SEQUENCE [LARGE SCALE GENOMIC DNA]</scope>
    <source>
        <strain evidence="8 9">US_Bl 15I1</strain>
    </source>
</reference>
<evidence type="ECO:0000256" key="1">
    <source>
        <dbReference type="ARBA" id="ARBA00022723"/>
    </source>
</evidence>
<comment type="function">
    <text evidence="6">Binds and transfers iron-sulfur (Fe-S) clusters to target apoproteins. Can hydrolyze ATP.</text>
</comment>
<dbReference type="Pfam" id="PF10609">
    <property type="entry name" value="ParA"/>
    <property type="match status" value="1"/>
</dbReference>
<feature type="domain" description="MIP18 family-like" evidence="7">
    <location>
        <begin position="4"/>
        <end position="74"/>
    </location>
</feature>
<dbReference type="InterPro" id="IPR033756">
    <property type="entry name" value="YlxH/NBP35"/>
</dbReference>
<evidence type="ECO:0000256" key="3">
    <source>
        <dbReference type="ARBA" id="ARBA00022840"/>
    </source>
</evidence>
<dbReference type="RefSeq" id="WP_331255707.1">
    <property type="nucleotide sequence ID" value="NZ_CP133270.1"/>
</dbReference>
<dbReference type="SUPFAM" id="SSF117916">
    <property type="entry name" value="Fe-S cluster assembly (FSCA) domain-like"/>
    <property type="match status" value="1"/>
</dbReference>
<comment type="subunit">
    <text evidence="6">Homodimer.</text>
</comment>
<keyword evidence="6" id="KW-0378">Hydrolase</keyword>
<dbReference type="HAMAP" id="MF_02040">
    <property type="entry name" value="Mrp_NBP35"/>
    <property type="match status" value="1"/>
</dbReference>
<evidence type="ECO:0000256" key="5">
    <source>
        <dbReference type="ARBA" id="ARBA00023014"/>
    </source>
</evidence>
<evidence type="ECO:0000313" key="8">
    <source>
        <dbReference type="EMBL" id="WVX66889.1"/>
    </source>
</evidence>
<keyword evidence="2 6" id="KW-0547">Nucleotide-binding</keyword>
<keyword evidence="4 6" id="KW-0408">Iron</keyword>
<dbReference type="InterPro" id="IPR019591">
    <property type="entry name" value="Mrp/NBP35_ATP-bd"/>
</dbReference>
<dbReference type="InterPro" id="IPR044304">
    <property type="entry name" value="NUBPL-like"/>
</dbReference>
<dbReference type="PANTHER" id="PTHR42961:SF2">
    <property type="entry name" value="IRON-SULFUR PROTEIN NUBPL"/>
    <property type="match status" value="1"/>
</dbReference>
<evidence type="ECO:0000256" key="4">
    <source>
        <dbReference type="ARBA" id="ARBA00023004"/>
    </source>
</evidence>
<dbReference type="EMBL" id="CP133270">
    <property type="protein sequence ID" value="WVX66889.1"/>
    <property type="molecule type" value="Genomic_DNA"/>
</dbReference>
<proteinExistence type="inferred from homology"/>
<dbReference type="PANTHER" id="PTHR42961">
    <property type="entry name" value="IRON-SULFUR PROTEIN NUBPL"/>
    <property type="match status" value="1"/>
</dbReference>
<dbReference type="GO" id="GO:0005524">
    <property type="term" value="F:ATP binding"/>
    <property type="evidence" value="ECO:0007669"/>
    <property type="project" value="UniProtKB-KW"/>
</dbReference>
<name>A0ABZ2C360_9PROT</name>
<gene>
    <name evidence="8" type="ORF">Bealeia1_01078</name>
</gene>
<evidence type="ECO:0000259" key="7">
    <source>
        <dbReference type="Pfam" id="PF01883"/>
    </source>
</evidence>
<feature type="binding site" evidence="6">
    <location>
        <begin position="106"/>
        <end position="113"/>
    </location>
    <ligand>
        <name>ATP</name>
        <dbReference type="ChEBI" id="CHEBI:30616"/>
    </ligand>
</feature>
<keyword evidence="9" id="KW-1185">Reference proteome</keyword>
<dbReference type="Gene3D" id="3.40.50.300">
    <property type="entry name" value="P-loop containing nucleotide triphosphate hydrolases"/>
    <property type="match status" value="1"/>
</dbReference>
<sequence>MLHDHVVAILSQVMHPLTQKSLMESDCISGLEITENGIITFTLEFDTQHIQLAQEVKEKLAQILKKIPGIEEVRIILTAQKKSKLLNPKERKSIEGVRNVIAIASGKGGVGKSTTAVNLALSLHQLGLRVALLDADIYGPSIPRMLGIRDRVKSEDGKILIPHEKYGIAVMSLGFMTDEETPAIWRGPMVQSALQQMLRQVSWGERDVLVIDLPPGTGDIQLSLVQTVPLTGAVIVSTPQDIALIDARKGLNMFRKLEIPVLGIVENMSYFTCPHCGDQSHIFDHGGAKKEAKRLEVPFLGEIPLQGKIRETSDQGNPIVISSPESVEAQCYIKVAEKIMGPLK</sequence>
<keyword evidence="5 6" id="KW-0411">Iron-sulfur</keyword>
<comment type="similarity">
    <text evidence="6">Belongs to the Mrp/NBP35 ATP-binding proteins family.</text>
</comment>
<evidence type="ECO:0000313" key="9">
    <source>
        <dbReference type="Proteomes" id="UP001330434"/>
    </source>
</evidence>
<dbReference type="Pfam" id="PF01883">
    <property type="entry name" value="FeS_assembly_P"/>
    <property type="match status" value="1"/>
</dbReference>
<evidence type="ECO:0000256" key="6">
    <source>
        <dbReference type="HAMAP-Rule" id="MF_02040"/>
    </source>
</evidence>
<accession>A0ABZ2C360</accession>
<dbReference type="CDD" id="cd02037">
    <property type="entry name" value="Mrp_NBP35"/>
    <property type="match status" value="1"/>
</dbReference>
<dbReference type="InterPro" id="IPR002744">
    <property type="entry name" value="MIP18-like"/>
</dbReference>
<dbReference type="InterPro" id="IPR034904">
    <property type="entry name" value="FSCA_dom_sf"/>
</dbReference>
<keyword evidence="3 6" id="KW-0067">ATP-binding</keyword>
<organism evidence="8 9">
    <name type="scientific">Candidatus Bealeia paramacronuclearis</name>
    <dbReference type="NCBI Taxonomy" id="1921001"/>
    <lineage>
        <taxon>Bacteria</taxon>
        <taxon>Pseudomonadati</taxon>
        <taxon>Pseudomonadota</taxon>
        <taxon>Alphaproteobacteria</taxon>
        <taxon>Holosporales</taxon>
        <taxon>Holosporaceae</taxon>
        <taxon>Candidatus Bealeia</taxon>
    </lineage>
</organism>
<dbReference type="NCBIfam" id="NF008669">
    <property type="entry name" value="PRK11670.1"/>
    <property type="match status" value="1"/>
</dbReference>